<evidence type="ECO:0000256" key="3">
    <source>
        <dbReference type="ARBA" id="ARBA00022970"/>
    </source>
</evidence>
<dbReference type="EMBL" id="JBAFVH010000003">
    <property type="protein sequence ID" value="MFG1371992.1"/>
    <property type="molecule type" value="Genomic_DNA"/>
</dbReference>
<name>A0ABW6ZU75_9HYPH</name>
<reference evidence="6 7" key="1">
    <citation type="submission" date="2024-02" db="EMBL/GenBank/DDBJ databases">
        <title>Expansion and revision of Xanthobacter and proposal of Roseixanthobacter gen. nov.</title>
        <authorList>
            <person name="Soltysiak M.P.M."/>
            <person name="Jalihal A."/>
            <person name="Ory A."/>
            <person name="Chrisophersen C."/>
            <person name="Lee A.D."/>
            <person name="Boulton J."/>
            <person name="Springer M."/>
        </authorList>
    </citation>
    <scope>NUCLEOTIDE SEQUENCE [LARGE SCALE GENOMIC DNA]</scope>
    <source>
        <strain evidence="6 7">23A</strain>
    </source>
</reference>
<dbReference type="InterPro" id="IPR028082">
    <property type="entry name" value="Peripla_BP_I"/>
</dbReference>
<comment type="caution">
    <text evidence="6">The sequence shown here is derived from an EMBL/GenBank/DDBJ whole genome shotgun (WGS) entry which is preliminary data.</text>
</comment>
<evidence type="ECO:0000313" key="6">
    <source>
        <dbReference type="EMBL" id="MFG1371992.1"/>
    </source>
</evidence>
<feature type="domain" description="Leucine-binding protein" evidence="5">
    <location>
        <begin position="30"/>
        <end position="364"/>
    </location>
</feature>
<keyword evidence="3" id="KW-0813">Transport</keyword>
<feature type="signal peptide" evidence="4">
    <location>
        <begin position="1"/>
        <end position="23"/>
    </location>
</feature>
<dbReference type="Gene3D" id="3.40.50.2300">
    <property type="match status" value="2"/>
</dbReference>
<dbReference type="InterPro" id="IPR028081">
    <property type="entry name" value="Leu-bd"/>
</dbReference>
<dbReference type="Pfam" id="PF13458">
    <property type="entry name" value="Peripla_BP_6"/>
    <property type="match status" value="1"/>
</dbReference>
<keyword evidence="3" id="KW-0029">Amino-acid transport</keyword>
<keyword evidence="7" id="KW-1185">Reference proteome</keyword>
<dbReference type="PANTHER" id="PTHR30483">
    <property type="entry name" value="LEUCINE-SPECIFIC-BINDING PROTEIN"/>
    <property type="match status" value="1"/>
</dbReference>
<dbReference type="InterPro" id="IPR051010">
    <property type="entry name" value="BCAA_transport"/>
</dbReference>
<dbReference type="SUPFAM" id="SSF53822">
    <property type="entry name" value="Periplasmic binding protein-like I"/>
    <property type="match status" value="1"/>
</dbReference>
<evidence type="ECO:0000259" key="5">
    <source>
        <dbReference type="Pfam" id="PF13458"/>
    </source>
</evidence>
<keyword evidence="2 4" id="KW-0732">Signal</keyword>
<organism evidence="6 7">
    <name type="scientific">Xanthobacter oligotrophicus</name>
    <dbReference type="NCBI Taxonomy" id="2607286"/>
    <lineage>
        <taxon>Bacteria</taxon>
        <taxon>Pseudomonadati</taxon>
        <taxon>Pseudomonadota</taxon>
        <taxon>Alphaproteobacteria</taxon>
        <taxon>Hyphomicrobiales</taxon>
        <taxon>Xanthobacteraceae</taxon>
        <taxon>Xanthobacter</taxon>
    </lineage>
</organism>
<dbReference type="Proteomes" id="UP001604002">
    <property type="component" value="Unassembled WGS sequence"/>
</dbReference>
<evidence type="ECO:0000313" key="7">
    <source>
        <dbReference type="Proteomes" id="UP001604002"/>
    </source>
</evidence>
<evidence type="ECO:0000256" key="2">
    <source>
        <dbReference type="ARBA" id="ARBA00022729"/>
    </source>
</evidence>
<accession>A0ABW6ZU75</accession>
<sequence length="370" mass="39691">MLTRRTVLAGMLASAALPTALRAATEPYVLGTLFPMTGLLSELGAIYTSATALGLEHVAQDKRLSQPIVLKAQDSQSTPQGGAVGMSKLANVDRAPYVLVGLTGVAKAAEPIATRSKVLMVNGGGVGPDLAGLSPYFWNIIPLANQELPTAFDWMKRNAIKRVVLIYLDDPLGNALRKGLQEGLPAIGAALVGEFSAAPSAQQFSAMIARIREAKPDLVYVASYGTQQTQIFKQLRDNGITQPVMTYSVGGTPSVAALPEADGVLFTSQVTDWDAADPLTRRFVDGWRARYKDNPNTYAQNYYNAVLLYAQLIERLEKEGKPVTGETLKEAIASGTFDLVGGRARFSQTGAIDMPTQLNRVQNGKFEKVS</sequence>
<evidence type="ECO:0000256" key="4">
    <source>
        <dbReference type="SAM" id="SignalP"/>
    </source>
</evidence>
<evidence type="ECO:0000256" key="1">
    <source>
        <dbReference type="ARBA" id="ARBA00010062"/>
    </source>
</evidence>
<dbReference type="RefSeq" id="WP_393991908.1">
    <property type="nucleotide sequence ID" value="NZ_JBAFVH010000003.1"/>
</dbReference>
<proteinExistence type="inferred from homology"/>
<feature type="chain" id="PRO_5046323631" evidence="4">
    <location>
        <begin position="24"/>
        <end position="370"/>
    </location>
</feature>
<gene>
    <name evidence="6" type="ORF">V5F32_07445</name>
</gene>
<comment type="similarity">
    <text evidence="1">Belongs to the leucine-binding protein family.</text>
</comment>
<dbReference type="PANTHER" id="PTHR30483:SF6">
    <property type="entry name" value="PERIPLASMIC BINDING PROTEIN OF ABC TRANSPORTER FOR NATURAL AMINO ACIDS"/>
    <property type="match status" value="1"/>
</dbReference>
<protein>
    <submittedName>
        <fullName evidence="6">ABC transporter substrate-binding protein</fullName>
    </submittedName>
</protein>